<organism evidence="1 2">
    <name type="scientific">Flavobacterium pallidum</name>
    <dbReference type="NCBI Taxonomy" id="2172098"/>
    <lineage>
        <taxon>Bacteria</taxon>
        <taxon>Pseudomonadati</taxon>
        <taxon>Bacteroidota</taxon>
        <taxon>Flavobacteriia</taxon>
        <taxon>Flavobacteriales</taxon>
        <taxon>Flavobacteriaceae</taxon>
        <taxon>Flavobacterium</taxon>
    </lineage>
</organism>
<dbReference type="KEGG" id="fpal:HYN49_04590"/>
<dbReference type="RefSeq" id="WP_108903023.1">
    <property type="nucleotide sequence ID" value="NZ_CP029187.1"/>
</dbReference>
<proteinExistence type="predicted"/>
<gene>
    <name evidence="1" type="ORF">HYN49_04590</name>
</gene>
<sequence length="145" mass="16475">MTTRKKIKIAVLSLLGTFLLLFIILVAHIAMSRPLKLDVPNIQVSRIDFSEPLDDAKKKEVTENLRMIKGITTDNIIVKNNVVVYFHDNRYTNSQKVFDQLMAKGHYDAKMFTVPRQLASKPVCPAMDPGSFKYKFALAVQSVFN</sequence>
<protein>
    <submittedName>
        <fullName evidence="1">Uncharacterized protein</fullName>
    </submittedName>
</protein>
<dbReference type="Proteomes" id="UP000244937">
    <property type="component" value="Chromosome"/>
</dbReference>
<dbReference type="AlphaFoldDB" id="A0A2S1SFS4"/>
<keyword evidence="2" id="KW-1185">Reference proteome</keyword>
<reference evidence="1 2" key="1">
    <citation type="submission" date="2018-05" db="EMBL/GenBank/DDBJ databases">
        <title>Genome sequencing of Flavobacterium sp. HYN0049.</title>
        <authorList>
            <person name="Yi H."/>
            <person name="Baek C."/>
        </authorList>
    </citation>
    <scope>NUCLEOTIDE SEQUENCE [LARGE SCALE GENOMIC DNA]</scope>
    <source>
        <strain evidence="1 2">HYN0049</strain>
    </source>
</reference>
<dbReference type="OrthoDB" id="1374030at2"/>
<evidence type="ECO:0000313" key="1">
    <source>
        <dbReference type="EMBL" id="AWI25229.1"/>
    </source>
</evidence>
<accession>A0A2S1SFS4</accession>
<name>A0A2S1SFS4_9FLAO</name>
<evidence type="ECO:0000313" key="2">
    <source>
        <dbReference type="Proteomes" id="UP000244937"/>
    </source>
</evidence>
<dbReference type="EMBL" id="CP029187">
    <property type="protein sequence ID" value="AWI25229.1"/>
    <property type="molecule type" value="Genomic_DNA"/>
</dbReference>